<evidence type="ECO:0000313" key="1">
    <source>
        <dbReference type="EMBL" id="CAI8027769.1"/>
    </source>
</evidence>
<sequence length="72" mass="8224">MVAEKLFSHVFRQYQPHPICSIAHAPALYTRTRTTKAHICMHSSDGHRRSLEKMVAGRITGRILQYCGLCLK</sequence>
<dbReference type="AlphaFoldDB" id="A0AA35SE50"/>
<dbReference type="Proteomes" id="UP001174909">
    <property type="component" value="Unassembled WGS sequence"/>
</dbReference>
<evidence type="ECO:0000313" key="2">
    <source>
        <dbReference type="Proteomes" id="UP001174909"/>
    </source>
</evidence>
<organism evidence="1 2">
    <name type="scientific">Geodia barretti</name>
    <name type="common">Barrett's horny sponge</name>
    <dbReference type="NCBI Taxonomy" id="519541"/>
    <lineage>
        <taxon>Eukaryota</taxon>
        <taxon>Metazoa</taxon>
        <taxon>Porifera</taxon>
        <taxon>Demospongiae</taxon>
        <taxon>Heteroscleromorpha</taxon>
        <taxon>Tetractinellida</taxon>
        <taxon>Astrophorina</taxon>
        <taxon>Geodiidae</taxon>
        <taxon>Geodia</taxon>
    </lineage>
</organism>
<proteinExistence type="predicted"/>
<keyword evidence="2" id="KW-1185">Reference proteome</keyword>
<name>A0AA35SE50_GEOBA</name>
<accession>A0AA35SE50</accession>
<comment type="caution">
    <text evidence="1">The sequence shown here is derived from an EMBL/GenBank/DDBJ whole genome shotgun (WGS) entry which is preliminary data.</text>
</comment>
<protein>
    <submittedName>
        <fullName evidence="1">Uncharacterized protein</fullName>
    </submittedName>
</protein>
<reference evidence="1" key="1">
    <citation type="submission" date="2023-03" db="EMBL/GenBank/DDBJ databases">
        <authorList>
            <person name="Steffen K."/>
            <person name="Cardenas P."/>
        </authorList>
    </citation>
    <scope>NUCLEOTIDE SEQUENCE</scope>
</reference>
<gene>
    <name evidence="1" type="ORF">GBAR_LOCUS15817</name>
</gene>
<dbReference type="EMBL" id="CASHTH010002297">
    <property type="protein sequence ID" value="CAI8027769.1"/>
    <property type="molecule type" value="Genomic_DNA"/>
</dbReference>